<feature type="compositionally biased region" description="Low complexity" evidence="2">
    <location>
        <begin position="9"/>
        <end position="33"/>
    </location>
</feature>
<feature type="domain" description="GATA-type" evidence="3">
    <location>
        <begin position="172"/>
        <end position="225"/>
    </location>
</feature>
<dbReference type="InterPro" id="IPR013088">
    <property type="entry name" value="Znf_NHR/GATA"/>
</dbReference>
<proteinExistence type="predicted"/>
<dbReference type="SMART" id="SM00401">
    <property type="entry name" value="ZnF_GATA"/>
    <property type="match status" value="1"/>
</dbReference>
<dbReference type="EMBL" id="ML769397">
    <property type="protein sequence ID" value="KAE9407280.1"/>
    <property type="molecule type" value="Genomic_DNA"/>
</dbReference>
<dbReference type="AlphaFoldDB" id="A0A6A4IB92"/>
<reference evidence="4" key="1">
    <citation type="journal article" date="2019" name="Environ. Microbiol.">
        <title>Fungal ecological strategies reflected in gene transcription - a case study of two litter decomposers.</title>
        <authorList>
            <person name="Barbi F."/>
            <person name="Kohler A."/>
            <person name="Barry K."/>
            <person name="Baskaran P."/>
            <person name="Daum C."/>
            <person name="Fauchery L."/>
            <person name="Ihrmark K."/>
            <person name="Kuo A."/>
            <person name="LaButti K."/>
            <person name="Lipzen A."/>
            <person name="Morin E."/>
            <person name="Grigoriev I.V."/>
            <person name="Henrissat B."/>
            <person name="Lindahl B."/>
            <person name="Martin F."/>
        </authorList>
    </citation>
    <scope>NUCLEOTIDE SEQUENCE</scope>
    <source>
        <strain evidence="4">JB14</strain>
    </source>
</reference>
<dbReference type="Gene3D" id="3.30.50.10">
    <property type="entry name" value="Erythroid Transcription Factor GATA-1, subunit A"/>
    <property type="match status" value="1"/>
</dbReference>
<dbReference type="SUPFAM" id="SSF57716">
    <property type="entry name" value="Glucocorticoid receptor-like (DNA-binding domain)"/>
    <property type="match status" value="1"/>
</dbReference>
<dbReference type="GO" id="GO:0008270">
    <property type="term" value="F:zinc ion binding"/>
    <property type="evidence" value="ECO:0007669"/>
    <property type="project" value="UniProtKB-KW"/>
</dbReference>
<sequence length="407" mass="44397">MLSDMDTLSFDGYTSYSDSSTSAPRTPSPRSDTAQIYLEDGAPNSVLTGPGVYRGSLMQELYGHEQQQPNDEGFKQPQPLNHPHMPRRATFPTYPSQYPHEQYIVPSSGPQGYYGHGYLPQQQQYGPPPGVPLPSTYGTLNAHGGIGHHLPPPLPIQHTDDAASKETQYLRRRCFNCHTTEPPSWRRSTLNPGKIVCNKCGLYERTHLRPRPLRFDELRAGGKARKGSVSNGSAAPTQNAKTSPKSPAKLVKKESVDVGLGGYGRMRGSRRSSVSSSAGSTSDWDDNVLYQSPNPGYPYLEHSLPPPNANGGYTSSPSNSPTFGPSYGSPYHHNTGSVSPYMQPQSLSPYQQHQSPYMDHHSPRSLHSSNSASPPDSTSYELDMSLPSVPSMPSITETTPTKRATVA</sequence>
<evidence type="ECO:0000256" key="2">
    <source>
        <dbReference type="SAM" id="MobiDB-lite"/>
    </source>
</evidence>
<dbReference type="GO" id="GO:0043565">
    <property type="term" value="F:sequence-specific DNA binding"/>
    <property type="evidence" value="ECO:0007669"/>
    <property type="project" value="InterPro"/>
</dbReference>
<keyword evidence="1" id="KW-0479">Metal-binding</keyword>
<feature type="compositionally biased region" description="Low complexity" evidence="2">
    <location>
        <begin position="365"/>
        <end position="379"/>
    </location>
</feature>
<name>A0A6A4IB92_9AGAR</name>
<feature type="compositionally biased region" description="Polar residues" evidence="2">
    <location>
        <begin position="391"/>
        <end position="407"/>
    </location>
</feature>
<dbReference type="OrthoDB" id="515401at2759"/>
<keyword evidence="1" id="KW-0862">Zinc</keyword>
<organism evidence="4 5">
    <name type="scientific">Gymnopus androsaceus JB14</name>
    <dbReference type="NCBI Taxonomy" id="1447944"/>
    <lineage>
        <taxon>Eukaryota</taxon>
        <taxon>Fungi</taxon>
        <taxon>Dikarya</taxon>
        <taxon>Basidiomycota</taxon>
        <taxon>Agaricomycotina</taxon>
        <taxon>Agaricomycetes</taxon>
        <taxon>Agaricomycetidae</taxon>
        <taxon>Agaricales</taxon>
        <taxon>Marasmiineae</taxon>
        <taxon>Omphalotaceae</taxon>
        <taxon>Gymnopus</taxon>
    </lineage>
</organism>
<feature type="compositionally biased region" description="Polar residues" evidence="2">
    <location>
        <begin position="228"/>
        <end position="245"/>
    </location>
</feature>
<accession>A0A6A4IB92</accession>
<feature type="compositionally biased region" description="Polar residues" evidence="2">
    <location>
        <begin position="332"/>
        <end position="355"/>
    </location>
</feature>
<evidence type="ECO:0000256" key="1">
    <source>
        <dbReference type="PROSITE-ProRule" id="PRU00094"/>
    </source>
</evidence>
<dbReference type="Pfam" id="PF00320">
    <property type="entry name" value="GATA"/>
    <property type="match status" value="1"/>
</dbReference>
<feature type="region of interest" description="Disordered" evidence="2">
    <location>
        <begin position="64"/>
        <end position="85"/>
    </location>
</feature>
<evidence type="ECO:0000259" key="3">
    <source>
        <dbReference type="PROSITE" id="PS50114"/>
    </source>
</evidence>
<evidence type="ECO:0000313" key="5">
    <source>
        <dbReference type="Proteomes" id="UP000799118"/>
    </source>
</evidence>
<dbReference type="PROSITE" id="PS50114">
    <property type="entry name" value="GATA_ZN_FINGER_2"/>
    <property type="match status" value="1"/>
</dbReference>
<gene>
    <name evidence="4" type="ORF">BT96DRAFT_954561</name>
</gene>
<evidence type="ECO:0000313" key="4">
    <source>
        <dbReference type="EMBL" id="KAE9407280.1"/>
    </source>
</evidence>
<protein>
    <recommendedName>
        <fullName evidence="3">GATA-type domain-containing protein</fullName>
    </recommendedName>
</protein>
<keyword evidence="1" id="KW-0863">Zinc-finger</keyword>
<dbReference type="Proteomes" id="UP000799118">
    <property type="component" value="Unassembled WGS sequence"/>
</dbReference>
<feature type="region of interest" description="Disordered" evidence="2">
    <location>
        <begin position="222"/>
        <end position="407"/>
    </location>
</feature>
<feature type="compositionally biased region" description="Low complexity" evidence="2">
    <location>
        <begin position="271"/>
        <end position="282"/>
    </location>
</feature>
<feature type="compositionally biased region" description="Polar residues" evidence="2">
    <location>
        <begin position="311"/>
        <end position="323"/>
    </location>
</feature>
<keyword evidence="5" id="KW-1185">Reference proteome</keyword>
<dbReference type="CDD" id="cd00202">
    <property type="entry name" value="ZnF_GATA"/>
    <property type="match status" value="1"/>
</dbReference>
<dbReference type="GO" id="GO:0006355">
    <property type="term" value="P:regulation of DNA-templated transcription"/>
    <property type="evidence" value="ECO:0007669"/>
    <property type="project" value="InterPro"/>
</dbReference>
<feature type="region of interest" description="Disordered" evidence="2">
    <location>
        <begin position="1"/>
        <end position="44"/>
    </location>
</feature>
<dbReference type="InterPro" id="IPR000679">
    <property type="entry name" value="Znf_GATA"/>
</dbReference>